<keyword evidence="3 7" id="KW-0489">Methyltransferase</keyword>
<keyword evidence="2 7" id="KW-0698">rRNA processing</keyword>
<evidence type="ECO:0000313" key="10">
    <source>
        <dbReference type="EMBL" id="QAX81487.1"/>
    </source>
</evidence>
<evidence type="ECO:0000256" key="2">
    <source>
        <dbReference type="ARBA" id="ARBA00022552"/>
    </source>
</evidence>
<evidence type="ECO:0000313" key="11">
    <source>
        <dbReference type="Proteomes" id="UP000288953"/>
    </source>
</evidence>
<dbReference type="PROSITE" id="PS01131">
    <property type="entry name" value="RRNA_A_DIMETH"/>
    <property type="match status" value="1"/>
</dbReference>
<dbReference type="PANTHER" id="PTHR11727">
    <property type="entry name" value="DIMETHYLADENOSINE TRANSFERASE"/>
    <property type="match status" value="1"/>
</dbReference>
<dbReference type="SUPFAM" id="SSF53335">
    <property type="entry name" value="S-adenosyl-L-methionine-dependent methyltransferases"/>
    <property type="match status" value="1"/>
</dbReference>
<dbReference type="InterPro" id="IPR001737">
    <property type="entry name" value="KsgA/Erm"/>
</dbReference>
<dbReference type="Gene3D" id="1.10.8.100">
    <property type="entry name" value="Ribosomal RNA adenine dimethylase-like, domain 2"/>
    <property type="match status" value="1"/>
</dbReference>
<evidence type="ECO:0000256" key="1">
    <source>
        <dbReference type="ARBA" id="ARBA00022490"/>
    </source>
</evidence>
<keyword evidence="11" id="KW-1185">Reference proteome</keyword>
<dbReference type="Proteomes" id="UP000288953">
    <property type="component" value="Chromosome"/>
</dbReference>
<keyword evidence="5 7" id="KW-0949">S-adenosyl-L-methionine</keyword>
<dbReference type="HAMAP" id="MF_00607">
    <property type="entry name" value="16SrRNA_methyltr_A"/>
    <property type="match status" value="1"/>
</dbReference>
<protein>
    <recommendedName>
        <fullName evidence="7">Ribosomal RNA small subunit methyltransferase A</fullName>
        <ecNumber evidence="7">2.1.1.182</ecNumber>
    </recommendedName>
    <alternativeName>
        <fullName evidence="7">16S rRNA (adenine(1518)-N(6)/adenine(1519)-N(6))-dimethyltransferase</fullName>
    </alternativeName>
    <alternativeName>
        <fullName evidence="7">16S rRNA dimethyladenosine transferase</fullName>
    </alternativeName>
    <alternativeName>
        <fullName evidence="7">16S rRNA dimethylase</fullName>
    </alternativeName>
    <alternativeName>
        <fullName evidence="7">S-adenosylmethionine-6-N', N'-adenosyl(rRNA) dimethyltransferase</fullName>
    </alternativeName>
</protein>
<evidence type="ECO:0000256" key="4">
    <source>
        <dbReference type="ARBA" id="ARBA00022679"/>
    </source>
</evidence>
<name>A0ABX5R7S2_9PSED</name>
<keyword evidence="6 7" id="KW-0694">RNA-binding</keyword>
<evidence type="ECO:0000259" key="9">
    <source>
        <dbReference type="SMART" id="SM00650"/>
    </source>
</evidence>
<dbReference type="EMBL" id="CP026512">
    <property type="protein sequence ID" value="QAX81487.1"/>
    <property type="molecule type" value="Genomic_DNA"/>
</dbReference>
<feature type="domain" description="Ribosomal RNA adenine methylase transferase N-terminal" evidence="9">
    <location>
        <begin position="23"/>
        <end position="195"/>
    </location>
</feature>
<keyword evidence="1 7" id="KW-0963">Cytoplasm</keyword>
<comment type="caution">
    <text evidence="7 8">Lacks conserved residue(s) required for the propagation of feature annotation.</text>
</comment>
<accession>A0ABX5R7S2</accession>
<dbReference type="Pfam" id="PF00398">
    <property type="entry name" value="RrnaAD"/>
    <property type="match status" value="1"/>
</dbReference>
<feature type="binding site" evidence="7 8">
    <location>
        <position position="110"/>
    </location>
    <ligand>
        <name>S-adenosyl-L-methionine</name>
        <dbReference type="ChEBI" id="CHEBI:59789"/>
    </ligand>
</feature>
<sequence>MIEYYQHRARKRFGQNFLQDASVIKQIMHSINATPEDRLLEIGPGKGALTQSLLDSGAQLDAVELDKDLIPILNQRFANKLNFNLHQGNALKFNLDSLNTAPNRLRVVGNLPYNISTPLIFHLLNKIGTICDMHFMLQKEVVKRLAASPGSSYWGRLSIMTQYHCYVEHLFNVSPGAFNPPPQIDSAIVRLVPHAVLPHPTKHYELLKRVVREAFSQRRKTLRNTLKVLLSDAEIKAASVDSDLRPERLDLAAFVRLARQLAISNPLA</sequence>
<feature type="binding site" evidence="7 8">
    <location>
        <position position="16"/>
    </location>
    <ligand>
        <name>S-adenosyl-L-methionine</name>
        <dbReference type="ChEBI" id="CHEBI:59789"/>
    </ligand>
</feature>
<dbReference type="EC" id="2.1.1.182" evidence="7"/>
<feature type="binding site" evidence="7 8">
    <location>
        <position position="43"/>
    </location>
    <ligand>
        <name>S-adenosyl-L-methionine</name>
        <dbReference type="ChEBI" id="CHEBI:59789"/>
    </ligand>
</feature>
<dbReference type="RefSeq" id="WP_129210518.1">
    <property type="nucleotide sequence ID" value="NZ_CP026512.1"/>
</dbReference>
<dbReference type="InterPro" id="IPR011530">
    <property type="entry name" value="rRNA_adenine_dimethylase"/>
</dbReference>
<dbReference type="InterPro" id="IPR020598">
    <property type="entry name" value="rRNA_Ade_methylase_Trfase_N"/>
</dbReference>
<gene>
    <name evidence="7 10" type="primary">rsmA</name>
    <name evidence="7" type="synonym">ksgA</name>
    <name evidence="10" type="ORF">C3B55_00117</name>
</gene>
<comment type="catalytic activity">
    <reaction evidence="7">
        <text>adenosine(1518)/adenosine(1519) in 16S rRNA + 4 S-adenosyl-L-methionine = N(6)-dimethyladenosine(1518)/N(6)-dimethyladenosine(1519) in 16S rRNA + 4 S-adenosyl-L-homocysteine + 4 H(+)</text>
        <dbReference type="Rhea" id="RHEA:19609"/>
        <dbReference type="Rhea" id="RHEA-COMP:10232"/>
        <dbReference type="Rhea" id="RHEA-COMP:10233"/>
        <dbReference type="ChEBI" id="CHEBI:15378"/>
        <dbReference type="ChEBI" id="CHEBI:57856"/>
        <dbReference type="ChEBI" id="CHEBI:59789"/>
        <dbReference type="ChEBI" id="CHEBI:74411"/>
        <dbReference type="ChEBI" id="CHEBI:74493"/>
        <dbReference type="EC" id="2.1.1.182"/>
    </reaction>
</comment>
<proteinExistence type="inferred from homology"/>
<dbReference type="InterPro" id="IPR023165">
    <property type="entry name" value="rRNA_Ade_diMease-like_C"/>
</dbReference>
<dbReference type="CDD" id="cd02440">
    <property type="entry name" value="AdoMet_MTases"/>
    <property type="match status" value="1"/>
</dbReference>
<dbReference type="InterPro" id="IPR020596">
    <property type="entry name" value="rRNA_Ade_Mease_Trfase_CS"/>
</dbReference>
<dbReference type="GO" id="GO:0052908">
    <property type="term" value="F:16S rRNA (adenine(1518)-N(6)/adenine(1519)-N(6))-dimethyltransferase activity"/>
    <property type="evidence" value="ECO:0007669"/>
    <property type="project" value="UniProtKB-EC"/>
</dbReference>
<feature type="binding site" evidence="7 8">
    <location>
        <position position="18"/>
    </location>
    <ligand>
        <name>S-adenosyl-L-methionine</name>
        <dbReference type="ChEBI" id="CHEBI:59789"/>
    </ligand>
</feature>
<evidence type="ECO:0000256" key="7">
    <source>
        <dbReference type="HAMAP-Rule" id="MF_00607"/>
    </source>
</evidence>
<feature type="binding site" evidence="7 8">
    <location>
        <position position="64"/>
    </location>
    <ligand>
        <name>S-adenosyl-L-methionine</name>
        <dbReference type="ChEBI" id="CHEBI:59789"/>
    </ligand>
</feature>
<evidence type="ECO:0000256" key="6">
    <source>
        <dbReference type="ARBA" id="ARBA00022884"/>
    </source>
</evidence>
<comment type="similarity">
    <text evidence="7">Belongs to the class I-like SAM-binding methyltransferase superfamily. rRNA adenine N(6)-methyltransferase family. RsmA subfamily.</text>
</comment>
<dbReference type="PROSITE" id="PS51689">
    <property type="entry name" value="SAM_RNA_A_N6_MT"/>
    <property type="match status" value="1"/>
</dbReference>
<dbReference type="Gene3D" id="3.40.50.150">
    <property type="entry name" value="Vaccinia Virus protein VP39"/>
    <property type="match status" value="1"/>
</dbReference>
<comment type="function">
    <text evidence="7">Specifically dimethylates two adjacent adenosines (A1518 and A1519) in the loop of a conserved hairpin near the 3'-end of 16S rRNA in the 30S particle. May play a critical role in biogenesis of 30S subunits.</text>
</comment>
<dbReference type="PANTHER" id="PTHR11727:SF7">
    <property type="entry name" value="DIMETHYLADENOSINE TRANSFERASE-RELATED"/>
    <property type="match status" value="1"/>
</dbReference>
<keyword evidence="4 7" id="KW-0808">Transferase</keyword>
<dbReference type="SMART" id="SM00650">
    <property type="entry name" value="rADc"/>
    <property type="match status" value="1"/>
</dbReference>
<dbReference type="NCBIfam" id="TIGR00755">
    <property type="entry name" value="ksgA"/>
    <property type="match status" value="1"/>
</dbReference>
<reference evidence="10 11" key="1">
    <citation type="journal article" date="2018" name="Genome Biol. Evol.">
        <title>Partnering With a Pest: Genomes of Hemlock Woolly Adelgid Symbionts Reveal Atypical Nutritional Provisioning Patterns in Dual-Obligate Bacteria.</title>
        <authorList>
            <person name="Weglarz K.M."/>
            <person name="Havill N.P."/>
            <person name="Burke G.R."/>
            <person name="von Dohlen C.D."/>
        </authorList>
    </citation>
    <scope>NUCLEOTIDE SEQUENCE [LARGE SCALE GENOMIC DNA]</scope>
    <source>
        <strain evidence="10 11">HWA_ENA</strain>
    </source>
</reference>
<evidence type="ECO:0000256" key="3">
    <source>
        <dbReference type="ARBA" id="ARBA00022603"/>
    </source>
</evidence>
<comment type="subcellular location">
    <subcellularLocation>
        <location evidence="7">Cytoplasm</location>
    </subcellularLocation>
</comment>
<evidence type="ECO:0000256" key="8">
    <source>
        <dbReference type="PROSITE-ProRule" id="PRU01026"/>
    </source>
</evidence>
<organism evidence="10 11">
    <name type="scientific">Candidatus Pseudomonas adelgestsugas</name>
    <dbReference type="NCBI Taxonomy" id="1302376"/>
    <lineage>
        <taxon>Bacteria</taxon>
        <taxon>Pseudomonadati</taxon>
        <taxon>Pseudomonadota</taxon>
        <taxon>Gammaproteobacteria</taxon>
        <taxon>Pseudomonadales</taxon>
        <taxon>Pseudomonadaceae</taxon>
        <taxon>Pseudomonas</taxon>
    </lineage>
</organism>
<dbReference type="InterPro" id="IPR029063">
    <property type="entry name" value="SAM-dependent_MTases_sf"/>
</dbReference>
<evidence type="ECO:0000256" key="5">
    <source>
        <dbReference type="ARBA" id="ARBA00022691"/>
    </source>
</evidence>